<dbReference type="SUPFAM" id="SSF50475">
    <property type="entry name" value="FMN-binding split barrel"/>
    <property type="match status" value="1"/>
</dbReference>
<dbReference type="InterPro" id="IPR012349">
    <property type="entry name" value="Split_barrel_FMN-bd"/>
</dbReference>
<comment type="similarity">
    <text evidence="1">Belongs to the non-flavoprotein flavin reductase family.</text>
</comment>
<evidence type="ECO:0000259" key="3">
    <source>
        <dbReference type="SMART" id="SM00903"/>
    </source>
</evidence>
<dbReference type="EMBL" id="LQOY01000033">
    <property type="protein sequence ID" value="ORV94067.1"/>
    <property type="molecule type" value="Genomic_DNA"/>
</dbReference>
<comment type="caution">
    <text evidence="4">The sequence shown here is derived from an EMBL/GenBank/DDBJ whole genome shotgun (WGS) entry which is preliminary data.</text>
</comment>
<dbReference type="OrthoDB" id="3176898at2"/>
<reference evidence="4 6" key="2">
    <citation type="submission" date="2016-06" db="EMBL/GenBank/DDBJ databases">
        <authorList>
            <person name="Kjaerup R.B."/>
            <person name="Dalgaard T.S."/>
            <person name="Juul-Madsen H.R."/>
        </authorList>
    </citation>
    <scope>NUCLEOTIDE SEQUENCE [LARGE SCALE GENOMIC DNA]</scope>
    <source>
        <strain evidence="4 6">1245752.6</strain>
    </source>
</reference>
<evidence type="ECO:0000313" key="6">
    <source>
        <dbReference type="Proteomes" id="UP000093757"/>
    </source>
</evidence>
<dbReference type="SMART" id="SM00903">
    <property type="entry name" value="Flavin_Reduct"/>
    <property type="match status" value="1"/>
</dbReference>
<dbReference type="Proteomes" id="UP000093757">
    <property type="component" value="Unassembled WGS sequence"/>
</dbReference>
<feature type="domain" description="Flavin reductase like" evidence="3">
    <location>
        <begin position="1"/>
        <end position="141"/>
    </location>
</feature>
<protein>
    <submittedName>
        <fullName evidence="4">Oxidoreductase</fullName>
    </submittedName>
</protein>
<keyword evidence="7" id="KW-1185">Reference proteome</keyword>
<gene>
    <name evidence="4" type="ORF">A9W98_20870</name>
    <name evidence="5" type="ORF">AWC08_17360</name>
</gene>
<dbReference type="RefSeq" id="WP_065134469.1">
    <property type="nucleotide sequence ID" value="NZ_JACKSU010000020.1"/>
</dbReference>
<sequence length="146" mass="15767">MLVVTTAAQGHQAGCLVGFSTQVSINPPRLLVALSRTNHTFGVAGRSDHLAVHVLSRRASSLAELFGGETEDEIDKFARCAWHSGPAGMPILDDALAWMVGETLDRFDLGDHVGYVLRPVDAWFAEGDDEPIRFADVRAMDPGHDA</sequence>
<reference evidence="5 7" key="1">
    <citation type="submission" date="2016-01" db="EMBL/GenBank/DDBJ databases">
        <title>The new phylogeny of the genus Mycobacterium.</title>
        <authorList>
            <person name="Tarcisio F."/>
            <person name="Conor M."/>
            <person name="Antonella G."/>
            <person name="Elisabetta G."/>
            <person name="Giulia F.S."/>
            <person name="Sara T."/>
            <person name="Anna F."/>
            <person name="Clotilde B."/>
            <person name="Roberto B."/>
            <person name="Veronica D.S."/>
            <person name="Fabio R."/>
            <person name="Monica P."/>
            <person name="Olivier J."/>
            <person name="Enrico T."/>
            <person name="Nicola S."/>
        </authorList>
    </citation>
    <scope>NUCLEOTIDE SEQUENCE [LARGE SCALE GENOMIC DNA]</scope>
    <source>
        <strain evidence="5 7">DSM 44160</strain>
    </source>
</reference>
<evidence type="ECO:0000313" key="7">
    <source>
        <dbReference type="Proteomes" id="UP000193928"/>
    </source>
</evidence>
<dbReference type="AlphaFoldDB" id="A0A1A6BG14"/>
<keyword evidence="2" id="KW-0560">Oxidoreductase</keyword>
<accession>A0A1A6BG14</accession>
<evidence type="ECO:0000313" key="5">
    <source>
        <dbReference type="EMBL" id="ORV94067.1"/>
    </source>
</evidence>
<organism evidence="4 6">
    <name type="scientific">Mycobacterium gordonae</name>
    <dbReference type="NCBI Taxonomy" id="1778"/>
    <lineage>
        <taxon>Bacteria</taxon>
        <taxon>Bacillati</taxon>
        <taxon>Actinomycetota</taxon>
        <taxon>Actinomycetes</taxon>
        <taxon>Mycobacteriales</taxon>
        <taxon>Mycobacteriaceae</taxon>
        <taxon>Mycobacterium</taxon>
    </lineage>
</organism>
<dbReference type="Pfam" id="PF01613">
    <property type="entry name" value="Flavin_Reduct"/>
    <property type="match status" value="1"/>
</dbReference>
<evidence type="ECO:0000313" key="4">
    <source>
        <dbReference type="EMBL" id="OBS01290.1"/>
    </source>
</evidence>
<evidence type="ECO:0000256" key="2">
    <source>
        <dbReference type="ARBA" id="ARBA00023002"/>
    </source>
</evidence>
<name>A0A1A6BG14_MYCGO</name>
<dbReference type="Proteomes" id="UP000193928">
    <property type="component" value="Unassembled WGS sequence"/>
</dbReference>
<dbReference type="EMBL" id="MAEM01000302">
    <property type="protein sequence ID" value="OBS01290.1"/>
    <property type="molecule type" value="Genomic_DNA"/>
</dbReference>
<dbReference type="GO" id="GO:0042602">
    <property type="term" value="F:riboflavin reductase (NADPH) activity"/>
    <property type="evidence" value="ECO:0007669"/>
    <property type="project" value="TreeGrafter"/>
</dbReference>
<evidence type="ECO:0000256" key="1">
    <source>
        <dbReference type="ARBA" id="ARBA00008898"/>
    </source>
</evidence>
<dbReference type="GO" id="GO:0010181">
    <property type="term" value="F:FMN binding"/>
    <property type="evidence" value="ECO:0007669"/>
    <property type="project" value="InterPro"/>
</dbReference>
<dbReference type="PANTHER" id="PTHR30466">
    <property type="entry name" value="FLAVIN REDUCTASE"/>
    <property type="match status" value="1"/>
</dbReference>
<dbReference type="InterPro" id="IPR050268">
    <property type="entry name" value="NADH-dep_flavin_reductase"/>
</dbReference>
<proteinExistence type="inferred from homology"/>
<dbReference type="InterPro" id="IPR002563">
    <property type="entry name" value="Flavin_Rdtase-like_dom"/>
</dbReference>
<dbReference type="Gene3D" id="2.30.110.10">
    <property type="entry name" value="Electron Transport, Fmn-binding Protein, Chain A"/>
    <property type="match status" value="1"/>
</dbReference>
<dbReference type="PANTHER" id="PTHR30466:SF15">
    <property type="entry name" value="POSSIBLE OXIDOREDUCTASE"/>
    <property type="match status" value="1"/>
</dbReference>